<evidence type="ECO:0000256" key="2">
    <source>
        <dbReference type="ARBA" id="ARBA00022630"/>
    </source>
</evidence>
<dbReference type="STRING" id="937218.SAMN06297251_10310"/>
<dbReference type="GO" id="GO:0004497">
    <property type="term" value="F:monooxygenase activity"/>
    <property type="evidence" value="ECO:0007669"/>
    <property type="project" value="UniProtKB-KW"/>
</dbReference>
<dbReference type="InterPro" id="IPR036188">
    <property type="entry name" value="FAD/NAD-bd_sf"/>
</dbReference>
<dbReference type="InterPro" id="IPR002938">
    <property type="entry name" value="FAD-bd"/>
</dbReference>
<dbReference type="PANTHER" id="PTHR13789">
    <property type="entry name" value="MONOOXYGENASE"/>
    <property type="match status" value="1"/>
</dbReference>
<dbReference type="Pfam" id="PF01494">
    <property type="entry name" value="FAD_binding_3"/>
    <property type="match status" value="1"/>
</dbReference>
<dbReference type="GO" id="GO:0071949">
    <property type="term" value="F:FAD binding"/>
    <property type="evidence" value="ECO:0007669"/>
    <property type="project" value="InterPro"/>
</dbReference>
<dbReference type="SUPFAM" id="SSF51905">
    <property type="entry name" value="FAD/NAD(P)-binding domain"/>
    <property type="match status" value="1"/>
</dbReference>
<dbReference type="PANTHER" id="PTHR13789:SF318">
    <property type="entry name" value="GERANYLGERANYL DIPHOSPHATE REDUCTASE"/>
    <property type="match status" value="1"/>
</dbReference>
<dbReference type="Gene3D" id="3.50.50.60">
    <property type="entry name" value="FAD/NAD(P)-binding domain"/>
    <property type="match status" value="1"/>
</dbReference>
<dbReference type="PRINTS" id="PR00420">
    <property type="entry name" value="RNGMNOXGNASE"/>
</dbReference>
<reference evidence="7 8" key="1">
    <citation type="submission" date="2017-04" db="EMBL/GenBank/DDBJ databases">
        <authorList>
            <person name="Afonso C.L."/>
            <person name="Miller P.J."/>
            <person name="Scott M.A."/>
            <person name="Spackman E."/>
            <person name="Goraichik I."/>
            <person name="Dimitrov K.M."/>
            <person name="Suarez D.L."/>
            <person name="Swayne D.E."/>
        </authorList>
    </citation>
    <scope>NUCLEOTIDE SEQUENCE [LARGE SCALE GENOMIC DNA]</scope>
    <source>
        <strain evidence="7 8">CGMCC 1.10972</strain>
    </source>
</reference>
<name>A0A1W1ZQ61_9HYPH</name>
<evidence type="ECO:0000259" key="6">
    <source>
        <dbReference type="Pfam" id="PF01494"/>
    </source>
</evidence>
<comment type="cofactor">
    <cofactor evidence="1">
        <name>FAD</name>
        <dbReference type="ChEBI" id="CHEBI:57692"/>
    </cofactor>
</comment>
<keyword evidence="4" id="KW-0560">Oxidoreductase</keyword>
<evidence type="ECO:0000256" key="5">
    <source>
        <dbReference type="ARBA" id="ARBA00023033"/>
    </source>
</evidence>
<keyword evidence="8" id="KW-1185">Reference proteome</keyword>
<accession>A0A1W1ZQ61</accession>
<dbReference type="SUPFAM" id="SSF54373">
    <property type="entry name" value="FAD-linked reductases, C-terminal domain"/>
    <property type="match status" value="1"/>
</dbReference>
<protein>
    <submittedName>
        <fullName evidence="7">Salicylate hydroxylase</fullName>
    </submittedName>
</protein>
<dbReference type="OrthoDB" id="4230779at2"/>
<keyword evidence="3" id="KW-0274">FAD</keyword>
<evidence type="ECO:0000256" key="1">
    <source>
        <dbReference type="ARBA" id="ARBA00001974"/>
    </source>
</evidence>
<evidence type="ECO:0000256" key="3">
    <source>
        <dbReference type="ARBA" id="ARBA00022827"/>
    </source>
</evidence>
<keyword evidence="2" id="KW-0285">Flavoprotein</keyword>
<dbReference type="RefSeq" id="WP_084408852.1">
    <property type="nucleotide sequence ID" value="NZ_FWXR01000003.1"/>
</dbReference>
<feature type="domain" description="FAD-binding" evidence="6">
    <location>
        <begin position="6"/>
        <end position="345"/>
    </location>
</feature>
<evidence type="ECO:0000313" key="7">
    <source>
        <dbReference type="EMBL" id="SMC50201.1"/>
    </source>
</evidence>
<dbReference type="Proteomes" id="UP000192656">
    <property type="component" value="Unassembled WGS sequence"/>
</dbReference>
<dbReference type="InterPro" id="IPR050493">
    <property type="entry name" value="FAD-dep_Monooxygenase_BioMet"/>
</dbReference>
<gene>
    <name evidence="7" type="ORF">SAMN06297251_10310</name>
</gene>
<dbReference type="AlphaFoldDB" id="A0A1W1ZQ61"/>
<evidence type="ECO:0000313" key="8">
    <source>
        <dbReference type="Proteomes" id="UP000192656"/>
    </source>
</evidence>
<organism evidence="7 8">
    <name type="scientific">Fulvimarina manganoxydans</name>
    <dbReference type="NCBI Taxonomy" id="937218"/>
    <lineage>
        <taxon>Bacteria</taxon>
        <taxon>Pseudomonadati</taxon>
        <taxon>Pseudomonadota</taxon>
        <taxon>Alphaproteobacteria</taxon>
        <taxon>Hyphomicrobiales</taxon>
        <taxon>Aurantimonadaceae</taxon>
        <taxon>Fulvimarina</taxon>
    </lineage>
</organism>
<keyword evidence="5" id="KW-0503">Monooxygenase</keyword>
<evidence type="ECO:0000256" key="4">
    <source>
        <dbReference type="ARBA" id="ARBA00023002"/>
    </source>
</evidence>
<sequence>MQFDRPILIVGAGIAGLTTALSLAKRGIASRIVERANALEEVGAGLQLSPNALRVMRDLGLLASLETAGVKARNVLLKDARSSRILARVPVEASDGTPYLSIHRADLQRVLYEAAQREAAIQLDLGCELTNLQPIDTGLLLAMRTTHSETKSIETDLLVAADGVRSQVAANASLAPAKPSGMIAWRGRIEMGNASSEIATATSSITAFLDRDRHAVAYPIAAGRQINLVLIEGDGAQPGETSALASRFSPSGNDLSRLIHASGSFTPWPLSVTPEDRPWRLFDDRALLVGDAAHGMLPFAAQGAAMAIEDAAVLAHALAVQPDRASAIAAYETTRRSRVDRVRRRAGFHRFVYHLPRPFSFGRDLVMALSPADRLRVSLAWLYDWTPPA</sequence>
<proteinExistence type="predicted"/>
<dbReference type="EMBL" id="FWXR01000003">
    <property type="protein sequence ID" value="SMC50201.1"/>
    <property type="molecule type" value="Genomic_DNA"/>
</dbReference>